<evidence type="ECO:0000259" key="1">
    <source>
        <dbReference type="Pfam" id="PF24626"/>
    </source>
</evidence>
<feature type="domain" description="Tf2-1-like SH3-like" evidence="1">
    <location>
        <begin position="6"/>
        <end position="45"/>
    </location>
</feature>
<reference evidence="2" key="1">
    <citation type="submission" date="2023-08" db="EMBL/GenBank/DDBJ databases">
        <title>A de novo genome assembly of Solanum verrucosum Schlechtendal, a Mexican diploid species geographically isolated from the other diploid A-genome species in potato relatives.</title>
        <authorList>
            <person name="Hosaka K."/>
        </authorList>
    </citation>
    <scope>NUCLEOTIDE SEQUENCE</scope>
    <source>
        <tissue evidence="2">Young leaves</tissue>
    </source>
</reference>
<dbReference type="InterPro" id="IPR056924">
    <property type="entry name" value="SH3_Tf2-1"/>
</dbReference>
<proteinExistence type="predicted"/>
<dbReference type="EMBL" id="CP133621">
    <property type="protein sequence ID" value="WMV49464.1"/>
    <property type="molecule type" value="Genomic_DNA"/>
</dbReference>
<dbReference type="PANTHER" id="PTHR46148:SF56">
    <property type="entry name" value="RETROTRANSPOSON PROTEIN"/>
    <property type="match status" value="1"/>
</dbReference>
<dbReference type="Proteomes" id="UP001234989">
    <property type="component" value="Chromosome 10"/>
</dbReference>
<dbReference type="AlphaFoldDB" id="A0AAF0UP58"/>
<name>A0AAF0UP58_SOLVR</name>
<dbReference type="Pfam" id="PF24626">
    <property type="entry name" value="SH3_Tf2-1"/>
    <property type="match status" value="1"/>
</dbReference>
<protein>
    <recommendedName>
        <fullName evidence="1">Tf2-1-like SH3-like domain-containing protein</fullName>
    </recommendedName>
</protein>
<sequence>MKGGMRFGNKGKLSPRYIGPYKIFKRIVIVAYELELPKEFATVHSILDPQVRKLRTKGVASIKVLWRNQFVEEAT</sequence>
<gene>
    <name evidence="2" type="ORF">MTR67_042849</name>
</gene>
<accession>A0AAF0UP58</accession>
<keyword evidence="3" id="KW-1185">Reference proteome</keyword>
<evidence type="ECO:0000313" key="3">
    <source>
        <dbReference type="Proteomes" id="UP001234989"/>
    </source>
</evidence>
<dbReference type="PANTHER" id="PTHR46148">
    <property type="entry name" value="CHROMO DOMAIN-CONTAINING PROTEIN"/>
    <property type="match status" value="1"/>
</dbReference>
<organism evidence="2 3">
    <name type="scientific">Solanum verrucosum</name>
    <dbReference type="NCBI Taxonomy" id="315347"/>
    <lineage>
        <taxon>Eukaryota</taxon>
        <taxon>Viridiplantae</taxon>
        <taxon>Streptophyta</taxon>
        <taxon>Embryophyta</taxon>
        <taxon>Tracheophyta</taxon>
        <taxon>Spermatophyta</taxon>
        <taxon>Magnoliopsida</taxon>
        <taxon>eudicotyledons</taxon>
        <taxon>Gunneridae</taxon>
        <taxon>Pentapetalae</taxon>
        <taxon>asterids</taxon>
        <taxon>lamiids</taxon>
        <taxon>Solanales</taxon>
        <taxon>Solanaceae</taxon>
        <taxon>Solanoideae</taxon>
        <taxon>Solaneae</taxon>
        <taxon>Solanum</taxon>
    </lineage>
</organism>
<evidence type="ECO:0000313" key="2">
    <source>
        <dbReference type="EMBL" id="WMV49464.1"/>
    </source>
</evidence>